<feature type="domain" description="FDX-ACB" evidence="18">
    <location>
        <begin position="713"/>
        <end position="806"/>
    </location>
</feature>
<dbReference type="Gene3D" id="3.50.40.10">
    <property type="entry name" value="Phenylalanyl-trna Synthetase, Chain B, domain 3"/>
    <property type="match status" value="1"/>
</dbReference>
<dbReference type="InterPro" id="IPR002547">
    <property type="entry name" value="tRNA-bd_dom"/>
</dbReference>
<dbReference type="InterPro" id="IPR012340">
    <property type="entry name" value="NA-bd_OB-fold"/>
</dbReference>
<evidence type="ECO:0000256" key="1">
    <source>
        <dbReference type="ARBA" id="ARBA00004496"/>
    </source>
</evidence>
<dbReference type="InterPro" id="IPR005146">
    <property type="entry name" value="B3/B4_tRNA-bd"/>
</dbReference>
<dbReference type="PATRIC" id="fig|1423755.3.peg.875"/>
<dbReference type="Pfam" id="PF01588">
    <property type="entry name" value="tRNA_bind"/>
    <property type="match status" value="1"/>
</dbReference>
<keyword evidence="12 15" id="KW-0648">Protein biosynthesis</keyword>
<dbReference type="SUPFAM" id="SSF54991">
    <property type="entry name" value="Anticodon-binding domain of PheRS"/>
    <property type="match status" value="1"/>
</dbReference>
<dbReference type="FunFam" id="3.30.930.10:FF:000022">
    <property type="entry name" value="Phenylalanine--tRNA ligase beta subunit"/>
    <property type="match status" value="1"/>
</dbReference>
<keyword evidence="10 15" id="KW-0460">Magnesium</keyword>
<dbReference type="InterPro" id="IPR045864">
    <property type="entry name" value="aa-tRNA-synth_II/BPL/LPL"/>
</dbReference>
<evidence type="ECO:0000256" key="16">
    <source>
        <dbReference type="PROSITE-ProRule" id="PRU00209"/>
    </source>
</evidence>
<keyword evidence="13 15" id="KW-0030">Aminoacyl-tRNA synthetase</keyword>
<dbReference type="CDD" id="cd02796">
    <property type="entry name" value="tRNA_bind_bactPheRS"/>
    <property type="match status" value="1"/>
</dbReference>
<dbReference type="Pfam" id="PF03484">
    <property type="entry name" value="B5"/>
    <property type="match status" value="1"/>
</dbReference>
<evidence type="ECO:0000256" key="3">
    <source>
        <dbReference type="ARBA" id="ARBA00011209"/>
    </source>
</evidence>
<comment type="similarity">
    <text evidence="2 15">Belongs to the phenylalanyl-tRNA synthetase beta subunit family. Type 1 subfamily.</text>
</comment>
<dbReference type="InterPro" id="IPR005147">
    <property type="entry name" value="tRNA_synthase_B5-dom"/>
</dbReference>
<comment type="subunit">
    <text evidence="3 15">Tetramer of two alpha and two beta subunits.</text>
</comment>
<gene>
    <name evidence="15" type="primary">pheT</name>
    <name evidence="20" type="ORF">FC40_GL000821</name>
</gene>
<dbReference type="Gene3D" id="2.40.50.140">
    <property type="entry name" value="Nucleic acid-binding proteins"/>
    <property type="match status" value="1"/>
</dbReference>
<reference evidence="20 21" key="1">
    <citation type="journal article" date="2015" name="Genome Announc.">
        <title>Expanding the biotechnology potential of lactobacilli through comparative genomics of 213 strains and associated genera.</title>
        <authorList>
            <person name="Sun Z."/>
            <person name="Harris H.M."/>
            <person name="McCann A."/>
            <person name="Guo C."/>
            <person name="Argimon S."/>
            <person name="Zhang W."/>
            <person name="Yang X."/>
            <person name="Jeffery I.B."/>
            <person name="Cooney J.C."/>
            <person name="Kagawa T.F."/>
            <person name="Liu W."/>
            <person name="Song Y."/>
            <person name="Salvetti E."/>
            <person name="Wrobel A."/>
            <person name="Rasinkangas P."/>
            <person name="Parkhill J."/>
            <person name="Rea M.C."/>
            <person name="O'Sullivan O."/>
            <person name="Ritari J."/>
            <person name="Douillard F.P."/>
            <person name="Paul Ross R."/>
            <person name="Yang R."/>
            <person name="Briner A.E."/>
            <person name="Felis G.E."/>
            <person name="de Vos W.M."/>
            <person name="Barrangou R."/>
            <person name="Klaenhammer T.R."/>
            <person name="Caufield P.W."/>
            <person name="Cui Y."/>
            <person name="Zhang H."/>
            <person name="O'Toole P.W."/>
        </authorList>
    </citation>
    <scope>NUCLEOTIDE SEQUENCE [LARGE SCALE GENOMIC DNA]</scope>
    <source>
        <strain evidence="20 21">DSM 18933</strain>
    </source>
</reference>
<dbReference type="Gene3D" id="3.30.930.10">
    <property type="entry name" value="Bira Bifunctional Protein, Domain 2"/>
    <property type="match status" value="1"/>
</dbReference>
<dbReference type="GO" id="GO:0000287">
    <property type="term" value="F:magnesium ion binding"/>
    <property type="evidence" value="ECO:0007669"/>
    <property type="project" value="UniProtKB-UniRule"/>
</dbReference>
<keyword evidence="7 15" id="KW-0479">Metal-binding</keyword>
<dbReference type="PANTHER" id="PTHR10947:SF0">
    <property type="entry name" value="PHENYLALANINE--TRNA LIGASE BETA SUBUNIT"/>
    <property type="match status" value="1"/>
</dbReference>
<dbReference type="CDD" id="cd00769">
    <property type="entry name" value="PheRS_beta_core"/>
    <property type="match status" value="1"/>
</dbReference>
<dbReference type="GO" id="GO:0000049">
    <property type="term" value="F:tRNA binding"/>
    <property type="evidence" value="ECO:0007669"/>
    <property type="project" value="UniProtKB-UniRule"/>
</dbReference>
<keyword evidence="4 15" id="KW-0963">Cytoplasm</keyword>
<feature type="domain" description="B5" evidence="19">
    <location>
        <begin position="409"/>
        <end position="484"/>
    </location>
</feature>
<keyword evidence="6 15" id="KW-0436">Ligase</keyword>
<protein>
    <recommendedName>
        <fullName evidence="15">Phenylalanine--tRNA ligase beta subunit</fullName>
        <ecNumber evidence="15">6.1.1.20</ecNumber>
    </recommendedName>
    <alternativeName>
        <fullName evidence="15">Phenylalanyl-tRNA synthetase beta subunit</fullName>
        <shortName evidence="15">PheRS</shortName>
    </alternativeName>
</protein>
<dbReference type="Proteomes" id="UP000051054">
    <property type="component" value="Unassembled WGS sequence"/>
</dbReference>
<dbReference type="InterPro" id="IPR036690">
    <property type="entry name" value="Fdx_antiC-bd_sf"/>
</dbReference>
<dbReference type="InterPro" id="IPR004532">
    <property type="entry name" value="Phe-tRNA-ligase_IIc_bsu_bact"/>
</dbReference>
<comment type="cofactor">
    <cofactor evidence="15">
        <name>Mg(2+)</name>
        <dbReference type="ChEBI" id="CHEBI:18420"/>
    </cofactor>
    <text evidence="15">Binds 2 magnesium ions per tetramer.</text>
</comment>
<evidence type="ECO:0000256" key="13">
    <source>
        <dbReference type="ARBA" id="ARBA00023146"/>
    </source>
</evidence>
<evidence type="ECO:0000256" key="9">
    <source>
        <dbReference type="ARBA" id="ARBA00022840"/>
    </source>
</evidence>
<feature type="binding site" evidence="15">
    <location>
        <position position="472"/>
    </location>
    <ligand>
        <name>Mg(2+)</name>
        <dbReference type="ChEBI" id="CHEBI:18420"/>
        <note>shared with alpha subunit</note>
    </ligand>
</feature>
<dbReference type="Pfam" id="PF03147">
    <property type="entry name" value="FDX-ACB"/>
    <property type="match status" value="1"/>
</dbReference>
<dbReference type="SUPFAM" id="SSF56037">
    <property type="entry name" value="PheT/TilS domain"/>
    <property type="match status" value="1"/>
</dbReference>
<accession>A0A0R1WM95</accession>
<dbReference type="STRING" id="1423755.FC40_GL000821"/>
<dbReference type="RefSeq" id="WP_025021702.1">
    <property type="nucleotide sequence ID" value="NZ_AZGD01000090.1"/>
</dbReference>
<dbReference type="Pfam" id="PF03483">
    <property type="entry name" value="B3_4"/>
    <property type="match status" value="1"/>
</dbReference>
<dbReference type="eggNOG" id="COG0072">
    <property type="taxonomic scope" value="Bacteria"/>
</dbReference>
<feature type="binding site" evidence="15">
    <location>
        <position position="471"/>
    </location>
    <ligand>
        <name>Mg(2+)</name>
        <dbReference type="ChEBI" id="CHEBI:18420"/>
        <note>shared with alpha subunit</note>
    </ligand>
</feature>
<dbReference type="PANTHER" id="PTHR10947">
    <property type="entry name" value="PHENYLALANYL-TRNA SYNTHETASE BETA CHAIN AND LEUCINE-RICH REPEAT-CONTAINING PROTEIN 47"/>
    <property type="match status" value="1"/>
</dbReference>
<evidence type="ECO:0000256" key="6">
    <source>
        <dbReference type="ARBA" id="ARBA00022598"/>
    </source>
</evidence>
<dbReference type="PROSITE" id="PS51483">
    <property type="entry name" value="B5"/>
    <property type="match status" value="1"/>
</dbReference>
<dbReference type="PROSITE" id="PS50886">
    <property type="entry name" value="TRBD"/>
    <property type="match status" value="1"/>
</dbReference>
<dbReference type="AlphaFoldDB" id="A0A0R1WM95"/>
<dbReference type="SMART" id="SM00873">
    <property type="entry name" value="B3_4"/>
    <property type="match status" value="1"/>
</dbReference>
<dbReference type="HAMAP" id="MF_00283">
    <property type="entry name" value="Phe_tRNA_synth_beta1"/>
    <property type="match status" value="1"/>
</dbReference>
<comment type="subcellular location">
    <subcellularLocation>
        <location evidence="1 15">Cytoplasm</location>
    </subcellularLocation>
</comment>
<dbReference type="OrthoDB" id="9805455at2"/>
<evidence type="ECO:0000256" key="12">
    <source>
        <dbReference type="ARBA" id="ARBA00022917"/>
    </source>
</evidence>
<dbReference type="GO" id="GO:0004826">
    <property type="term" value="F:phenylalanine-tRNA ligase activity"/>
    <property type="evidence" value="ECO:0007669"/>
    <property type="project" value="UniProtKB-UniRule"/>
</dbReference>
<comment type="caution">
    <text evidence="20">The sequence shown here is derived from an EMBL/GenBank/DDBJ whole genome shotgun (WGS) entry which is preliminary data.</text>
</comment>
<dbReference type="PROSITE" id="PS51447">
    <property type="entry name" value="FDX_ACB"/>
    <property type="match status" value="1"/>
</dbReference>
<dbReference type="InterPro" id="IPR005121">
    <property type="entry name" value="Fdx_antiC-bd"/>
</dbReference>
<keyword evidence="21" id="KW-1185">Reference proteome</keyword>
<evidence type="ECO:0000256" key="11">
    <source>
        <dbReference type="ARBA" id="ARBA00022884"/>
    </source>
</evidence>
<keyword evidence="11 16" id="KW-0694">RNA-binding</keyword>
<dbReference type="FunFam" id="3.30.70.380:FF:000001">
    <property type="entry name" value="Phenylalanine--tRNA ligase beta subunit"/>
    <property type="match status" value="1"/>
</dbReference>
<dbReference type="InterPro" id="IPR033714">
    <property type="entry name" value="tRNA_bind_bactPheRS"/>
</dbReference>
<keyword evidence="9 15" id="KW-0067">ATP-binding</keyword>
<dbReference type="SMART" id="SM00874">
    <property type="entry name" value="B5"/>
    <property type="match status" value="1"/>
</dbReference>
<dbReference type="GO" id="GO:0009328">
    <property type="term" value="C:phenylalanine-tRNA ligase complex"/>
    <property type="evidence" value="ECO:0007669"/>
    <property type="project" value="TreeGrafter"/>
</dbReference>
<dbReference type="EC" id="6.1.1.20" evidence="15"/>
<evidence type="ECO:0000256" key="2">
    <source>
        <dbReference type="ARBA" id="ARBA00008653"/>
    </source>
</evidence>
<dbReference type="SUPFAM" id="SSF50249">
    <property type="entry name" value="Nucleic acid-binding proteins"/>
    <property type="match status" value="1"/>
</dbReference>
<organism evidence="20 21">
    <name type="scientific">Ligilactobacillus hayakitensis DSM 18933 = JCM 14209</name>
    <dbReference type="NCBI Taxonomy" id="1423755"/>
    <lineage>
        <taxon>Bacteria</taxon>
        <taxon>Bacillati</taxon>
        <taxon>Bacillota</taxon>
        <taxon>Bacilli</taxon>
        <taxon>Lactobacillales</taxon>
        <taxon>Lactobacillaceae</taxon>
        <taxon>Ligilactobacillus</taxon>
    </lineage>
</organism>
<dbReference type="FunFam" id="3.50.40.10:FF:000001">
    <property type="entry name" value="Phenylalanine--tRNA ligase beta subunit"/>
    <property type="match status" value="1"/>
</dbReference>
<keyword evidence="8 15" id="KW-0547">Nucleotide-binding</keyword>
<dbReference type="NCBIfam" id="TIGR00472">
    <property type="entry name" value="pheT_bact"/>
    <property type="match status" value="1"/>
</dbReference>
<evidence type="ECO:0000313" key="20">
    <source>
        <dbReference type="EMBL" id="KRM19032.1"/>
    </source>
</evidence>
<comment type="catalytic activity">
    <reaction evidence="14 15">
        <text>tRNA(Phe) + L-phenylalanine + ATP = L-phenylalanyl-tRNA(Phe) + AMP + diphosphate + H(+)</text>
        <dbReference type="Rhea" id="RHEA:19413"/>
        <dbReference type="Rhea" id="RHEA-COMP:9668"/>
        <dbReference type="Rhea" id="RHEA-COMP:9699"/>
        <dbReference type="ChEBI" id="CHEBI:15378"/>
        <dbReference type="ChEBI" id="CHEBI:30616"/>
        <dbReference type="ChEBI" id="CHEBI:33019"/>
        <dbReference type="ChEBI" id="CHEBI:58095"/>
        <dbReference type="ChEBI" id="CHEBI:78442"/>
        <dbReference type="ChEBI" id="CHEBI:78531"/>
        <dbReference type="ChEBI" id="CHEBI:456215"/>
        <dbReference type="EC" id="6.1.1.20"/>
    </reaction>
</comment>
<name>A0A0R1WM95_9LACO</name>
<dbReference type="FunFam" id="2.40.50.140:FF:000045">
    <property type="entry name" value="Phenylalanine--tRNA ligase beta subunit"/>
    <property type="match status" value="1"/>
</dbReference>
<sequence length="806" mass="89738">MKVSTKWLNEYVQVDDLNAKDLAEKIERTSVEVDSTYRLEEGLKKIVVGHTVKVVDHPDSDHLHICQVDVGAEDLIQIVCGAPNIAANMNVIVALSGARIAGNYKIKRSKMRGEVSEGMICSLQEIGFEEKVVPKAYADGIYVLPQDAVPGEDVYKYLGMDEDIIEVDVTPNRGDMLSMRGVARDVAAMYNREVKFPETKVEESNSLKIEDYVQANVDEEIAPIYQLRVIDKVKVKPSPMWLQKRLWNAGIRPTNNVVDITNYILLDFGQPLHSFDYKKLNSKNIVVRLANAGEKITTLDGVQRELQSEDIVITDGNAPVALAGIMGGQSTEVDGQTQTVLLESAVFEPIHIRKTSRRENLHSDASMRFERGINRQTITEALNKAAAMIAELGEGNVVSGIATGSKYDVQNTKIQTSVNHINKVLGTDLSDVEIIEIFHRLGFDVQNNNGELMVEVPPFRWDISIEADLVEEVARIYGFDNIPTSLPYGATTPGHYTKAQKIERQTREILEASGLSQAVSYGLTTEQKAKRFLLADAVPTKLDFPMSSDRTTARMNIISGLLDDIAYNKARKVNDVALYEVGKVFLGDGKEIRPHEVTHVAGAMMGLTNESAWNTAKQPVDFYTIKGIVENLLNKLGVTTDVLYVASQTHDDMHPGRTADIYVGDQDQYIGFVGEVHPMLSKELGIDRTYVFELDLQKITDLPKEQAVYTPVSKFPEIKRDIALLVDKKVENAEIVKTISVNGGANLKDVKLFDLYQGDKIDLGFKSLAYTLTYSNSQRTLTDEEVNQSFDKIVSKLNEQFDAKVR</sequence>
<feature type="domain" description="TRNA-binding" evidence="17">
    <location>
        <begin position="40"/>
        <end position="155"/>
    </location>
</feature>
<evidence type="ECO:0000256" key="4">
    <source>
        <dbReference type="ARBA" id="ARBA00022490"/>
    </source>
</evidence>
<dbReference type="EMBL" id="AZGD01000090">
    <property type="protein sequence ID" value="KRM19032.1"/>
    <property type="molecule type" value="Genomic_DNA"/>
</dbReference>
<dbReference type="InterPro" id="IPR041616">
    <property type="entry name" value="PheRS_beta_core"/>
</dbReference>
<dbReference type="GO" id="GO:0006432">
    <property type="term" value="P:phenylalanyl-tRNA aminoacylation"/>
    <property type="evidence" value="ECO:0007669"/>
    <property type="project" value="UniProtKB-UniRule"/>
</dbReference>
<dbReference type="SUPFAM" id="SSF55681">
    <property type="entry name" value="Class II aaRS and biotin synthetases"/>
    <property type="match status" value="1"/>
</dbReference>
<dbReference type="SMART" id="SM00896">
    <property type="entry name" value="FDX-ACB"/>
    <property type="match status" value="1"/>
</dbReference>
<proteinExistence type="inferred from homology"/>
<evidence type="ECO:0000259" key="17">
    <source>
        <dbReference type="PROSITE" id="PS50886"/>
    </source>
</evidence>
<evidence type="ECO:0000259" key="19">
    <source>
        <dbReference type="PROSITE" id="PS51483"/>
    </source>
</evidence>
<feature type="binding site" evidence="15">
    <location>
        <position position="462"/>
    </location>
    <ligand>
        <name>Mg(2+)</name>
        <dbReference type="ChEBI" id="CHEBI:18420"/>
        <note>shared with alpha subunit</note>
    </ligand>
</feature>
<dbReference type="InterPro" id="IPR009061">
    <property type="entry name" value="DNA-bd_dom_put_sf"/>
</dbReference>
<evidence type="ECO:0000256" key="7">
    <source>
        <dbReference type="ARBA" id="ARBA00022723"/>
    </source>
</evidence>
<dbReference type="FunFam" id="3.30.56.10:FF:000002">
    <property type="entry name" value="Phenylalanine--tRNA ligase beta subunit"/>
    <property type="match status" value="1"/>
</dbReference>
<evidence type="ECO:0000256" key="10">
    <source>
        <dbReference type="ARBA" id="ARBA00022842"/>
    </source>
</evidence>
<dbReference type="GO" id="GO:0016740">
    <property type="term" value="F:transferase activity"/>
    <property type="evidence" value="ECO:0007669"/>
    <property type="project" value="UniProtKB-ARBA"/>
</dbReference>
<evidence type="ECO:0000313" key="21">
    <source>
        <dbReference type="Proteomes" id="UP000051054"/>
    </source>
</evidence>
<evidence type="ECO:0000256" key="8">
    <source>
        <dbReference type="ARBA" id="ARBA00022741"/>
    </source>
</evidence>
<dbReference type="GO" id="GO:0140096">
    <property type="term" value="F:catalytic activity, acting on a protein"/>
    <property type="evidence" value="ECO:0007669"/>
    <property type="project" value="UniProtKB-ARBA"/>
</dbReference>
<dbReference type="GO" id="GO:0005524">
    <property type="term" value="F:ATP binding"/>
    <property type="evidence" value="ECO:0007669"/>
    <property type="project" value="UniProtKB-UniRule"/>
</dbReference>
<evidence type="ECO:0000256" key="15">
    <source>
        <dbReference type="HAMAP-Rule" id="MF_00283"/>
    </source>
</evidence>
<evidence type="ECO:0000256" key="5">
    <source>
        <dbReference type="ARBA" id="ARBA00022555"/>
    </source>
</evidence>
<dbReference type="NCBIfam" id="NF045760">
    <property type="entry name" value="YtpR"/>
    <property type="match status" value="1"/>
</dbReference>
<evidence type="ECO:0000256" key="14">
    <source>
        <dbReference type="ARBA" id="ARBA00049255"/>
    </source>
</evidence>
<dbReference type="Gene3D" id="3.30.56.10">
    <property type="match status" value="2"/>
</dbReference>
<keyword evidence="5 16" id="KW-0820">tRNA-binding</keyword>
<evidence type="ECO:0000259" key="18">
    <source>
        <dbReference type="PROSITE" id="PS51447"/>
    </source>
</evidence>
<feature type="binding site" evidence="15">
    <location>
        <position position="468"/>
    </location>
    <ligand>
        <name>Mg(2+)</name>
        <dbReference type="ChEBI" id="CHEBI:18420"/>
        <note>shared with alpha subunit</note>
    </ligand>
</feature>
<dbReference type="Gene3D" id="3.30.70.380">
    <property type="entry name" value="Ferrodoxin-fold anticodon-binding domain"/>
    <property type="match status" value="1"/>
</dbReference>
<dbReference type="InterPro" id="IPR020825">
    <property type="entry name" value="Phe-tRNA_synthase-like_B3/B4"/>
</dbReference>
<dbReference type="SUPFAM" id="SSF46955">
    <property type="entry name" value="Putative DNA-binding domain"/>
    <property type="match status" value="1"/>
</dbReference>
<dbReference type="InterPro" id="IPR045060">
    <property type="entry name" value="Phe-tRNA-ligase_IIc_bsu"/>
</dbReference>
<dbReference type="Pfam" id="PF17759">
    <property type="entry name" value="tRNA_synthFbeta"/>
    <property type="match status" value="1"/>
</dbReference>